<dbReference type="EMBL" id="KP329561">
    <property type="protein sequence ID" value="ALE30307.1"/>
    <property type="molecule type" value="Genomic_DNA"/>
</dbReference>
<reference evidence="13 14" key="1">
    <citation type="journal article" date="2015" name="Arch. Virol.">
        <title>Taxonomy proposal for Old World monkey adenoviruses: characterisation of several non-human, non-ape primate adenovirus lineages.</title>
        <authorList>
            <person name="Panto L."/>
            <person name="Podgorski I.I."/>
            <person name="Janoska M."/>
            <person name="Marko O."/>
            <person name="Harrach B."/>
        </authorList>
    </citation>
    <scope>NUCLEOTIDE SEQUENCE [LARGE SCALE GENOMIC DNA]</scope>
    <source>
        <strain evidence="13">P-5</strain>
    </source>
</reference>
<dbReference type="SUPFAM" id="SSF49835">
    <property type="entry name" value="Virus attachment protein globular domain"/>
    <property type="match status" value="1"/>
</dbReference>
<dbReference type="Gene3D" id="2.60.90.10">
    <property type="entry name" value="Adenovirus pIV-related, attachment domain"/>
    <property type="match status" value="1"/>
</dbReference>
<evidence type="ECO:0000256" key="1">
    <source>
        <dbReference type="ARBA" id="ARBA00004147"/>
    </source>
</evidence>
<dbReference type="Pfam" id="PF00608">
    <property type="entry name" value="Adeno_shaft"/>
    <property type="match status" value="4"/>
</dbReference>
<evidence type="ECO:0000313" key="13">
    <source>
        <dbReference type="EMBL" id="ALE30307.1"/>
    </source>
</evidence>
<dbReference type="InterPro" id="IPR000939">
    <property type="entry name" value="Adenobir_fibre_prot_rpt/shaft"/>
</dbReference>
<dbReference type="KEGG" id="vg:26101492"/>
<keyword evidence="8" id="KW-0946">Virion</keyword>
<keyword evidence="6" id="KW-0945">Host-virus interaction</keyword>
<dbReference type="OrthoDB" id="14820at10239"/>
<evidence type="ECO:0000256" key="6">
    <source>
        <dbReference type="ARBA" id="ARBA00022581"/>
    </source>
</evidence>
<evidence type="ECO:0000256" key="9">
    <source>
        <dbReference type="ARBA" id="ARBA00022921"/>
    </source>
</evidence>
<evidence type="ECO:0000256" key="3">
    <source>
        <dbReference type="ARBA" id="ARBA00006685"/>
    </source>
</evidence>
<accession>A0A0M4MQF6</accession>
<keyword evidence="10" id="KW-1233">Viral attachment to host adhesion receptor</keyword>
<dbReference type="GO" id="GO:0019028">
    <property type="term" value="C:viral capsid"/>
    <property type="evidence" value="ECO:0007669"/>
    <property type="project" value="UniProtKB-KW"/>
</dbReference>
<dbReference type="GO" id="GO:0007155">
    <property type="term" value="P:cell adhesion"/>
    <property type="evidence" value="ECO:0007669"/>
    <property type="project" value="InterPro"/>
</dbReference>
<evidence type="ECO:0000256" key="2">
    <source>
        <dbReference type="ARBA" id="ARBA00004328"/>
    </source>
</evidence>
<dbReference type="SUPFAM" id="SSF51225">
    <property type="entry name" value="Fibre shaft of virus attachment proteins"/>
    <property type="match status" value="2"/>
</dbReference>
<keyword evidence="9" id="KW-0426">Late protein</keyword>
<evidence type="ECO:0000259" key="12">
    <source>
        <dbReference type="Pfam" id="PF00541"/>
    </source>
</evidence>
<feature type="domain" description="Adenoviral fibre protein knob" evidence="12">
    <location>
        <begin position="240"/>
        <end position="419"/>
    </location>
</feature>
<protein>
    <submittedName>
        <fullName evidence="13">Fiber-2</fullName>
    </submittedName>
</protein>
<evidence type="ECO:0000256" key="7">
    <source>
        <dbReference type="ARBA" id="ARBA00022804"/>
    </source>
</evidence>
<keyword evidence="5" id="KW-1048">Host nucleus</keyword>
<proteinExistence type="inferred from homology"/>
<evidence type="ECO:0000256" key="10">
    <source>
        <dbReference type="ARBA" id="ARBA00023165"/>
    </source>
</evidence>
<keyword evidence="7" id="KW-1161">Viral attachment to host cell</keyword>
<organism evidence="13 14">
    <name type="scientific">Simian adenovirus 8</name>
    <dbReference type="NCBI Taxonomy" id="413258"/>
    <lineage>
        <taxon>Viruses</taxon>
        <taxon>Varidnaviria</taxon>
        <taxon>Bamfordvirae</taxon>
        <taxon>Preplasmiviricota</taxon>
        <taxon>Polisuviricotina</taxon>
        <taxon>Pharingeaviricetes</taxon>
        <taxon>Rowavirales</taxon>
        <taxon>Adenoviridae</taxon>
        <taxon>Mastadenovirus</taxon>
        <taxon>Mastadenovirus longumcaudae</taxon>
        <taxon>Simian mastadenovirus B</taxon>
    </lineage>
</organism>
<dbReference type="Gene3D" id="2.10.25.20">
    <property type="entry name" value="reovirus attachment protein sigma1, domain 1"/>
    <property type="match status" value="2"/>
</dbReference>
<dbReference type="GeneID" id="26101492"/>
<dbReference type="PRINTS" id="PR00307">
    <property type="entry name" value="ADENOVSFIBRE"/>
</dbReference>
<name>A0A0M4MQF6_9ADEN</name>
<evidence type="ECO:0000256" key="11">
    <source>
        <dbReference type="ARBA" id="ARBA00023296"/>
    </source>
</evidence>
<keyword evidence="11" id="KW-1160">Virus entry into host cell</keyword>
<dbReference type="Pfam" id="PF00541">
    <property type="entry name" value="Adeno_knob"/>
    <property type="match status" value="1"/>
</dbReference>
<dbReference type="RefSeq" id="YP_009174964.1">
    <property type="nucleotide sequence ID" value="NC_028113.1"/>
</dbReference>
<dbReference type="GO" id="GO:0098671">
    <property type="term" value="P:adhesion receptor-mediated virion attachment to host cell"/>
    <property type="evidence" value="ECO:0007669"/>
    <property type="project" value="UniProtKB-KW"/>
</dbReference>
<comment type="subcellular location">
    <subcellularLocation>
        <location evidence="1">Host nucleus</location>
    </subcellularLocation>
    <subcellularLocation>
        <location evidence="2">Virion</location>
    </subcellularLocation>
</comment>
<evidence type="ECO:0000256" key="8">
    <source>
        <dbReference type="ARBA" id="ARBA00022844"/>
    </source>
</evidence>
<keyword evidence="4" id="KW-0167">Capsid protein</keyword>
<evidence type="ECO:0000313" key="14">
    <source>
        <dbReference type="Proteomes" id="UP000132053"/>
    </source>
</evidence>
<dbReference type="GO" id="GO:0042025">
    <property type="term" value="C:host cell nucleus"/>
    <property type="evidence" value="ECO:0007669"/>
    <property type="project" value="UniProtKB-SubCell"/>
</dbReference>
<evidence type="ECO:0000256" key="5">
    <source>
        <dbReference type="ARBA" id="ARBA00022562"/>
    </source>
</evidence>
<dbReference type="InterPro" id="IPR008982">
    <property type="entry name" value="Adenovirus_pIV-like_att"/>
</dbReference>
<dbReference type="InterPro" id="IPR009013">
    <property type="entry name" value="Attachment_protein_shaft_sf"/>
</dbReference>
<dbReference type="InterPro" id="IPR000931">
    <property type="entry name" value="Adeno_fibre"/>
</dbReference>
<dbReference type="Proteomes" id="UP000132053">
    <property type="component" value="Segment"/>
</dbReference>
<evidence type="ECO:0000256" key="4">
    <source>
        <dbReference type="ARBA" id="ARBA00022561"/>
    </source>
</evidence>
<comment type="similarity">
    <text evidence="3">Belongs to the adenoviridae fiber family.</text>
</comment>
<sequence length="420" mass="44755">MKRSRPADFNPVYPFPFSPPPFFITPPFVQARGLQESPRGVLSLRLGEGLSVDEQGAVTAVYRQAAAPLVLQNGTLALTYSSPLLLTPQNTLGLQVQHPLRVQNSSGLSLLTTPPLALGTAGLTLQTGGGLQVQDAALSARLGEGLALDAEGAMQVATTSAVTLQNRKVGLAVDWPLVATDKLRLLLSHGLTVDPNLHQLGVDADPLKGLTFNNNQLAIKAGKGLTFDQGGFLTMAQAPAATLWTTSDPSPNCTVKEELDSKLSLALTKNGGQVHGLVSLLGLKGPLASIPASNMGWVTITLAFDNQGRLLFGEHTNLASSATWGYRQGQSVSPTAPENALAFMPNSSAYTPGQGQHTRNHTFVPTYMKADHQKPLSLQVTFNELSTGYCLRFTWMGVFHYPGEQFLAPPCAFSYLAEEE</sequence>
<dbReference type="GO" id="GO:0046718">
    <property type="term" value="P:symbiont entry into host cell"/>
    <property type="evidence" value="ECO:0007669"/>
    <property type="project" value="UniProtKB-KW"/>
</dbReference>
<dbReference type="InterPro" id="IPR000978">
    <property type="entry name" value="Adeno_fibre_knob"/>
</dbReference>